<reference evidence="1 2" key="1">
    <citation type="journal article" date="2011" name="Stand. Genomic Sci.">
        <title>Non-contiguous finished genome sequence and contextual data of the filamentous soil bacterium Ktedonobacter racemifer type strain (SOSP1-21).</title>
        <authorList>
            <person name="Chang Y.J."/>
            <person name="Land M."/>
            <person name="Hauser L."/>
            <person name="Chertkov O."/>
            <person name="Del Rio T.G."/>
            <person name="Nolan M."/>
            <person name="Copeland A."/>
            <person name="Tice H."/>
            <person name="Cheng J.F."/>
            <person name="Lucas S."/>
            <person name="Han C."/>
            <person name="Goodwin L."/>
            <person name="Pitluck S."/>
            <person name="Ivanova N."/>
            <person name="Ovchinikova G."/>
            <person name="Pati A."/>
            <person name="Chen A."/>
            <person name="Palaniappan K."/>
            <person name="Mavromatis K."/>
            <person name="Liolios K."/>
            <person name="Brettin T."/>
            <person name="Fiebig A."/>
            <person name="Rohde M."/>
            <person name="Abt B."/>
            <person name="Goker M."/>
            <person name="Detter J.C."/>
            <person name="Woyke T."/>
            <person name="Bristow J."/>
            <person name="Eisen J.A."/>
            <person name="Markowitz V."/>
            <person name="Hugenholtz P."/>
            <person name="Kyrpides N.C."/>
            <person name="Klenk H.P."/>
            <person name="Lapidus A."/>
        </authorList>
    </citation>
    <scope>NUCLEOTIDE SEQUENCE [LARGE SCALE GENOMIC DNA]</scope>
    <source>
        <strain evidence="2">DSM 44963</strain>
    </source>
</reference>
<name>D6U695_KTERA</name>
<evidence type="ECO:0000313" key="2">
    <source>
        <dbReference type="Proteomes" id="UP000004508"/>
    </source>
</evidence>
<proteinExistence type="predicted"/>
<accession>D6U695</accession>
<comment type="caution">
    <text evidence="1">The sequence shown here is derived from an EMBL/GenBank/DDBJ whole genome shotgun (WGS) entry which is preliminary data.</text>
</comment>
<gene>
    <name evidence="1" type="ORF">Krac_1115</name>
</gene>
<evidence type="ECO:0000313" key="1">
    <source>
        <dbReference type="EMBL" id="EFH80506.1"/>
    </source>
</evidence>
<organism evidence="1 2">
    <name type="scientific">Ktedonobacter racemifer DSM 44963</name>
    <dbReference type="NCBI Taxonomy" id="485913"/>
    <lineage>
        <taxon>Bacteria</taxon>
        <taxon>Bacillati</taxon>
        <taxon>Chloroflexota</taxon>
        <taxon>Ktedonobacteria</taxon>
        <taxon>Ktedonobacterales</taxon>
        <taxon>Ktedonobacteraceae</taxon>
        <taxon>Ktedonobacter</taxon>
    </lineage>
</organism>
<dbReference type="InParanoid" id="D6U695"/>
<dbReference type="STRING" id="485913.Krac_1115"/>
<dbReference type="EMBL" id="ADVG01000005">
    <property type="protein sequence ID" value="EFH80506.1"/>
    <property type="molecule type" value="Genomic_DNA"/>
</dbReference>
<sequence>MTETCEQAGQDRKTPSVSLAPYELVSLDNILISYQTYLLRPVPMTDRRNSTSRIY</sequence>
<protein>
    <submittedName>
        <fullName evidence="1">Uncharacterized protein</fullName>
    </submittedName>
</protein>
<dbReference type="Proteomes" id="UP000004508">
    <property type="component" value="Unassembled WGS sequence"/>
</dbReference>
<dbReference type="AlphaFoldDB" id="D6U695"/>
<keyword evidence="2" id="KW-1185">Reference proteome</keyword>